<keyword evidence="7 8" id="KW-0998">Cell outer membrane</keyword>
<dbReference type="STRING" id="662367.SAMN05216167_10135"/>
<dbReference type="Gene3D" id="2.40.170.20">
    <property type="entry name" value="TonB-dependent receptor, beta-barrel domain"/>
    <property type="match status" value="1"/>
</dbReference>
<keyword evidence="6 8" id="KW-0472">Membrane</keyword>
<reference evidence="12 13" key="1">
    <citation type="submission" date="2016-10" db="EMBL/GenBank/DDBJ databases">
        <authorList>
            <person name="de Groot N.N."/>
        </authorList>
    </citation>
    <scope>NUCLEOTIDE SEQUENCE [LARGE SCALE GENOMIC DNA]</scope>
    <source>
        <strain evidence="12 13">DSM 26130</strain>
    </source>
</reference>
<dbReference type="InterPro" id="IPR023996">
    <property type="entry name" value="TonB-dep_OMP_SusC/RagA"/>
</dbReference>
<keyword evidence="3 8" id="KW-1134">Transmembrane beta strand</keyword>
<dbReference type="InterPro" id="IPR008969">
    <property type="entry name" value="CarboxyPept-like_regulatory"/>
</dbReference>
<evidence type="ECO:0000259" key="11">
    <source>
        <dbReference type="Pfam" id="PF07715"/>
    </source>
</evidence>
<name>A0A1I1ES41_9BACT</name>
<dbReference type="InterPro" id="IPR039426">
    <property type="entry name" value="TonB-dep_rcpt-like"/>
</dbReference>
<sequence length="1129" mass="122702">MGLVLVGLLGQQLALAQSVVLAHQQSKAVRMTQVLPAESQKLKEVLTDLSRQYQVSILFEETTVQGITIPVDARLKSGKLEKQLQMLLKPYGLIVKKINEQAYYVIKTPTKETRQSSNSGQSEAAFMPTTEGNVSAIQPLSTTLPTTVVADIRIAGRVTSEKGEGLPGVNVVIKGAIRGTNTDADGRYQLNVPTANTTLVFSFVGYATQEIALGNRTTLDVQLLPDNKSLNEVVVVGYGTQSRKNLTSAISTIKPEELNRGAISDVGQLLQGKVPGLNISANGDPNTPSAVVLRGASTINSSQGPFYVIDGVPGADISIIAPDDIASIDVLKDAAATAIYGNRAANGVIMVTTKRGKKGQMQISYSGYVGVEKVSSTLKMMDATQLRDFLTKNGQSFSPNDDKGANTNWQSAVEKNSAISQNHNLSISGGTEHSTYSASINYLDKQGILLGSSLKRVIARLAVEQYAFNDKVKFGLNVTNSNSDANNTPLRNNVLLQMINHLPVSPVTNPDGSYFENFQNTGYFNPVAMINHAKDNTKYNNLVGSFTAQVKLPFGLQYDLNLSYQNNTSLHGESYDSYYTQYNSANFYNNPDPPNVHSLLNFGTNGSALRNAYQTTRNVLETFLTWNKEFGDHSINAVLGYSYQGSVSGDGFQTSSTNFPVDNIGYNNFALSNPYAVSSYRVNFGADGIYQETKLISDFARLNYNYKDKYLVQGSIRRDGSSVFGANNQWGYFPAAGVAWRVNQEDFMKNQNLFDDLKLRASYGVTGNSSGFNAYTAQFISGSLGTYYYNGVQTAAYGPTQAANPNLQWEKTATTNIGLDFTVLKGKLSGTVEWYNKETTGMIYSYRVNPVLVPVGSIIANGGNMSNKGIEVSLSATPVRTTNFSWSTGLNLAHNSNKITSLTNPLFVGGDSVRTTQPEGGGQTGSTLQILKAGMPLGQFFTLQYAGKNEKGVSQYVNQKGDLTTTPVIGADYKYSGSPQPKLLLGWTNTLRYKNFDLNVFFRGVLGNKIFNATRADLFRPSTAQFTNILVEVAGETATDVNSYKYSSRFIEDGSYVRLDNATLGYNFKNMGQYVRSLRVYASVNNAFVITGYKGIDPEVNQGGIAPGVDANNFYPKTRTILVGVNVSF</sequence>
<evidence type="ECO:0000256" key="5">
    <source>
        <dbReference type="ARBA" id="ARBA00023077"/>
    </source>
</evidence>
<dbReference type="EMBL" id="FOLQ01000001">
    <property type="protein sequence ID" value="SFB89466.1"/>
    <property type="molecule type" value="Genomic_DNA"/>
</dbReference>
<accession>A0A1I1ES41</accession>
<dbReference type="InterPro" id="IPR036942">
    <property type="entry name" value="Beta-barrel_TonB_sf"/>
</dbReference>
<evidence type="ECO:0000313" key="13">
    <source>
        <dbReference type="Proteomes" id="UP000198598"/>
    </source>
</evidence>
<evidence type="ECO:0000256" key="1">
    <source>
        <dbReference type="ARBA" id="ARBA00004571"/>
    </source>
</evidence>
<dbReference type="SUPFAM" id="SSF49464">
    <property type="entry name" value="Carboxypeptidase regulatory domain-like"/>
    <property type="match status" value="1"/>
</dbReference>
<keyword evidence="2 8" id="KW-0813">Transport</keyword>
<organism evidence="12 13">
    <name type="scientific">Spirosoma endophyticum</name>
    <dbReference type="NCBI Taxonomy" id="662367"/>
    <lineage>
        <taxon>Bacteria</taxon>
        <taxon>Pseudomonadati</taxon>
        <taxon>Bacteroidota</taxon>
        <taxon>Cytophagia</taxon>
        <taxon>Cytophagales</taxon>
        <taxon>Cytophagaceae</taxon>
        <taxon>Spirosoma</taxon>
    </lineage>
</organism>
<dbReference type="Proteomes" id="UP000198598">
    <property type="component" value="Unassembled WGS sequence"/>
</dbReference>
<dbReference type="NCBIfam" id="TIGR04056">
    <property type="entry name" value="OMP_RagA_SusC"/>
    <property type="match status" value="1"/>
</dbReference>
<dbReference type="InterPro" id="IPR012910">
    <property type="entry name" value="Plug_dom"/>
</dbReference>
<evidence type="ECO:0000256" key="8">
    <source>
        <dbReference type="PROSITE-ProRule" id="PRU01360"/>
    </source>
</evidence>
<dbReference type="NCBIfam" id="TIGR04057">
    <property type="entry name" value="SusC_RagA_signa"/>
    <property type="match status" value="1"/>
</dbReference>
<keyword evidence="4 8" id="KW-0812">Transmembrane</keyword>
<dbReference type="InterPro" id="IPR037066">
    <property type="entry name" value="Plug_dom_sf"/>
</dbReference>
<evidence type="ECO:0000313" key="12">
    <source>
        <dbReference type="EMBL" id="SFB89466.1"/>
    </source>
</evidence>
<dbReference type="Gene3D" id="3.55.50.30">
    <property type="match status" value="1"/>
</dbReference>
<dbReference type="Pfam" id="PF00593">
    <property type="entry name" value="TonB_dep_Rec_b-barrel"/>
    <property type="match status" value="1"/>
</dbReference>
<keyword evidence="13" id="KW-1185">Reference proteome</keyword>
<evidence type="ECO:0000256" key="9">
    <source>
        <dbReference type="RuleBase" id="RU003357"/>
    </source>
</evidence>
<dbReference type="Gene3D" id="2.170.130.10">
    <property type="entry name" value="TonB-dependent receptor, plug domain"/>
    <property type="match status" value="1"/>
</dbReference>
<comment type="similarity">
    <text evidence="8 9">Belongs to the TonB-dependent receptor family.</text>
</comment>
<evidence type="ECO:0000256" key="7">
    <source>
        <dbReference type="ARBA" id="ARBA00023237"/>
    </source>
</evidence>
<protein>
    <submittedName>
        <fullName evidence="12">Iron complex outermembrane recepter protein</fullName>
    </submittedName>
</protein>
<evidence type="ECO:0000259" key="10">
    <source>
        <dbReference type="Pfam" id="PF00593"/>
    </source>
</evidence>
<keyword evidence="5 9" id="KW-0798">TonB box</keyword>
<dbReference type="InterPro" id="IPR000531">
    <property type="entry name" value="Beta-barrel_TonB"/>
</dbReference>
<dbReference type="Pfam" id="PF13715">
    <property type="entry name" value="CarbopepD_reg_2"/>
    <property type="match status" value="1"/>
</dbReference>
<evidence type="ECO:0000256" key="3">
    <source>
        <dbReference type="ARBA" id="ARBA00022452"/>
    </source>
</evidence>
<dbReference type="SUPFAM" id="SSF56935">
    <property type="entry name" value="Porins"/>
    <property type="match status" value="1"/>
</dbReference>
<dbReference type="GO" id="GO:0009279">
    <property type="term" value="C:cell outer membrane"/>
    <property type="evidence" value="ECO:0007669"/>
    <property type="project" value="UniProtKB-SubCell"/>
</dbReference>
<feature type="domain" description="TonB-dependent receptor plug" evidence="11">
    <location>
        <begin position="244"/>
        <end position="348"/>
    </location>
</feature>
<gene>
    <name evidence="12" type="ORF">SAMN05216167_10135</name>
</gene>
<proteinExistence type="inferred from homology"/>
<dbReference type="Gene3D" id="2.60.40.1120">
    <property type="entry name" value="Carboxypeptidase-like, regulatory domain"/>
    <property type="match status" value="1"/>
</dbReference>
<evidence type="ECO:0000256" key="2">
    <source>
        <dbReference type="ARBA" id="ARBA00022448"/>
    </source>
</evidence>
<dbReference type="Pfam" id="PF07715">
    <property type="entry name" value="Plug"/>
    <property type="match status" value="1"/>
</dbReference>
<feature type="domain" description="TonB-dependent receptor-like beta-barrel" evidence="10">
    <location>
        <begin position="511"/>
        <end position="1086"/>
    </location>
</feature>
<dbReference type="InterPro" id="IPR023997">
    <property type="entry name" value="TonB-dep_OMP_SusC/RagA_CS"/>
</dbReference>
<evidence type="ECO:0000256" key="4">
    <source>
        <dbReference type="ARBA" id="ARBA00022692"/>
    </source>
</evidence>
<evidence type="ECO:0000256" key="6">
    <source>
        <dbReference type="ARBA" id="ARBA00023136"/>
    </source>
</evidence>
<dbReference type="PROSITE" id="PS52016">
    <property type="entry name" value="TONB_DEPENDENT_REC_3"/>
    <property type="match status" value="1"/>
</dbReference>
<dbReference type="AlphaFoldDB" id="A0A1I1ES41"/>
<comment type="subcellular location">
    <subcellularLocation>
        <location evidence="1 8">Cell outer membrane</location>
        <topology evidence="1 8">Multi-pass membrane protein</topology>
    </subcellularLocation>
</comment>